<gene>
    <name evidence="2" type="ORF">CFK40_17265</name>
</gene>
<organism evidence="2 3">
    <name type="scientific">Virgibacillus necropolis</name>
    <dbReference type="NCBI Taxonomy" id="163877"/>
    <lineage>
        <taxon>Bacteria</taxon>
        <taxon>Bacillati</taxon>
        <taxon>Bacillota</taxon>
        <taxon>Bacilli</taxon>
        <taxon>Bacillales</taxon>
        <taxon>Bacillaceae</taxon>
        <taxon>Virgibacillus</taxon>
    </lineage>
</organism>
<evidence type="ECO:0000313" key="2">
    <source>
        <dbReference type="EMBL" id="ASN06645.1"/>
    </source>
</evidence>
<dbReference type="OrthoDB" id="2966409at2"/>
<proteinExistence type="predicted"/>
<keyword evidence="3" id="KW-1185">Reference proteome</keyword>
<feature type="transmembrane region" description="Helical" evidence="1">
    <location>
        <begin position="95"/>
        <end position="112"/>
    </location>
</feature>
<reference evidence="2 3" key="1">
    <citation type="journal article" date="2003" name="Int. J. Syst. Evol. Microbiol.">
        <title>Virgibacillus carmonensis sp. nov., Virgibacillus necropolis sp. nov. and Virgibacillus picturae sp. nov., three novel species isolated from deteriorated mural paintings, transfer of the species of the genus salibacillus to Virgibacillus, as Virgibacillus marismortui comb. nov. and Virgibacillus salexigens comb. nov., and emended description of the genus Virgibacillus.</title>
        <authorList>
            <person name="Heyrman J."/>
            <person name="Logan N.A."/>
            <person name="Busse H.J."/>
            <person name="Balcaen A."/>
            <person name="Lebbe L."/>
            <person name="Rodriguez-Diaz M."/>
            <person name="Swings J."/>
            <person name="De Vos P."/>
        </authorList>
    </citation>
    <scope>NUCLEOTIDE SEQUENCE [LARGE SCALE GENOMIC DNA]</scope>
    <source>
        <strain evidence="2 3">LMG 19488</strain>
    </source>
</reference>
<keyword evidence="1" id="KW-1133">Transmembrane helix</keyword>
<dbReference type="Proteomes" id="UP000204391">
    <property type="component" value="Chromosome"/>
</dbReference>
<dbReference type="EMBL" id="CP022437">
    <property type="protein sequence ID" value="ASN06645.1"/>
    <property type="molecule type" value="Genomic_DNA"/>
</dbReference>
<sequence>MESTSGISKELRDILKEPETEKFLLKLQSHLIKSTNENQRRNNKKYSLTFYRNLPLLDRKLDELSMQEKKLLKVKVNSLITYLDDINKISFPSPFIIGVFTAVISLVLGVMIKDPAAFPKWTIAMVIGCFVLFIPGISWFTLDQSGKAAELKEVLSTIKEILQ</sequence>
<dbReference type="AlphaFoldDB" id="A0A221MG75"/>
<feature type="transmembrane region" description="Helical" evidence="1">
    <location>
        <begin position="118"/>
        <end position="142"/>
    </location>
</feature>
<keyword evidence="1" id="KW-0812">Transmembrane</keyword>
<protein>
    <submittedName>
        <fullName evidence="2">Uncharacterized protein</fullName>
    </submittedName>
</protein>
<accession>A0A221MG75</accession>
<dbReference type="KEGG" id="vne:CFK40_17265"/>
<evidence type="ECO:0000313" key="3">
    <source>
        <dbReference type="Proteomes" id="UP000204391"/>
    </source>
</evidence>
<dbReference type="RefSeq" id="WP_089533641.1">
    <property type="nucleotide sequence ID" value="NZ_CP022437.1"/>
</dbReference>
<name>A0A221MG75_9BACI</name>
<keyword evidence="1" id="KW-0472">Membrane</keyword>
<evidence type="ECO:0000256" key="1">
    <source>
        <dbReference type="SAM" id="Phobius"/>
    </source>
</evidence>